<dbReference type="EMBL" id="NPBY01000013">
    <property type="protein sequence ID" value="PAD79243.1"/>
    <property type="molecule type" value="Genomic_DNA"/>
</dbReference>
<evidence type="ECO:0000256" key="1">
    <source>
        <dbReference type="ARBA" id="ARBA00004651"/>
    </source>
</evidence>
<proteinExistence type="predicted"/>
<sequence length="741" mass="82351">MNLNFTLSDQDLAAVRQIVGGEIAYCVPADLSLEGRRLEGYLAIGGGRWAYVQDGQVRDHGDIAEASDYKLMPFVGNAVLEATENETKRIIVRVTMQHAARYGYIAQILNDMAASRPVRIYHDEADPVCAACGRSLVPGTRVCPRCMSKAAAFKRLLLVSRSHWRSLMLGLGVLIAASALALAGPYFQKLLVNAALVPPAGQEASVRVFILALAGMLFTLAFGELLGIARNRIMASVSSGIAADLRKTVFDRIQSMSLGFLTSQRAGDLMNRVTADTDRIRHLIQEMCTTAIYQLIILIASATLLFSADWRLALIVLLPAPFVAYLHYYIWRHVLHKLFHKQWRISDKANSFLHDVLSGIRVVKAFGQEEREIRRFREYNGEFAAAAIKSEKLYSILSPISNYLIQIGQYLVLMIGCYMIIGREMNVGELIQFSAYAAMIFGPISWLMFMPRWIANAVISMHRVFSVIDEQPEVIDAKDAVGHRIRGSIEFSGVFFGYRSYEPVLKEINLTVKPGEMIGLVGHSGSGKSTTINLISRFYDVNEGEIRIDGIDIRMIRQEDLRSQIGVVLQETFLFSGTIAENIQYSKPGAKPEEVIEAAKIANAHDFIINLPDGYDTRLEENGNNLSGGERQRIAIARAVLNDPRILILDEATASLDIETEAAIQEALKRVTKNRTTIAIAHRLSTLRNADRLVVLDKGRIAEIGTHRELMEKRGIYYKLIAAQRSMSRKSGSSAVVSPQV</sequence>
<feature type="transmembrane region" description="Helical" evidence="8">
    <location>
        <begin position="287"/>
        <end position="306"/>
    </location>
</feature>
<evidence type="ECO:0000313" key="12">
    <source>
        <dbReference type="Proteomes" id="UP000215596"/>
    </source>
</evidence>
<evidence type="ECO:0000259" key="9">
    <source>
        <dbReference type="PROSITE" id="PS50893"/>
    </source>
</evidence>
<comment type="caution">
    <text evidence="11">The sequence shown here is derived from an EMBL/GenBank/DDBJ whole genome shotgun (WGS) entry which is preliminary data.</text>
</comment>
<evidence type="ECO:0000256" key="2">
    <source>
        <dbReference type="ARBA" id="ARBA00022448"/>
    </source>
</evidence>
<protein>
    <submittedName>
        <fullName evidence="11">ABC transporter</fullName>
    </submittedName>
</protein>
<keyword evidence="3 8" id="KW-0812">Transmembrane</keyword>
<dbReference type="PROSITE" id="PS00211">
    <property type="entry name" value="ABC_TRANSPORTER_1"/>
    <property type="match status" value="1"/>
</dbReference>
<dbReference type="GO" id="GO:0005524">
    <property type="term" value="F:ATP binding"/>
    <property type="evidence" value="ECO:0007669"/>
    <property type="project" value="UniProtKB-KW"/>
</dbReference>
<dbReference type="Gene3D" id="1.20.1560.10">
    <property type="entry name" value="ABC transporter type 1, transmembrane domain"/>
    <property type="match status" value="1"/>
</dbReference>
<dbReference type="GO" id="GO:0016887">
    <property type="term" value="F:ATP hydrolysis activity"/>
    <property type="evidence" value="ECO:0007669"/>
    <property type="project" value="InterPro"/>
</dbReference>
<evidence type="ECO:0000313" key="11">
    <source>
        <dbReference type="EMBL" id="PAD79243.1"/>
    </source>
</evidence>
<dbReference type="Gene3D" id="3.40.50.300">
    <property type="entry name" value="P-loop containing nucleotide triphosphate hydrolases"/>
    <property type="match status" value="1"/>
</dbReference>
<evidence type="ECO:0000256" key="7">
    <source>
        <dbReference type="ARBA" id="ARBA00023136"/>
    </source>
</evidence>
<comment type="subcellular location">
    <subcellularLocation>
        <location evidence="1">Cell membrane</location>
        <topology evidence="1">Multi-pass membrane protein</topology>
    </subcellularLocation>
</comment>
<feature type="transmembrane region" description="Helical" evidence="8">
    <location>
        <begin position="208"/>
        <end position="229"/>
    </location>
</feature>
<dbReference type="GO" id="GO:0015421">
    <property type="term" value="F:ABC-type oligopeptide transporter activity"/>
    <property type="evidence" value="ECO:0007669"/>
    <property type="project" value="TreeGrafter"/>
</dbReference>
<dbReference type="InterPro" id="IPR011527">
    <property type="entry name" value="ABC1_TM_dom"/>
</dbReference>
<keyword evidence="5" id="KW-0067">ATP-binding</keyword>
<dbReference type="Pfam" id="PF00005">
    <property type="entry name" value="ABC_tran"/>
    <property type="match status" value="1"/>
</dbReference>
<dbReference type="FunFam" id="3.40.50.300:FF:000287">
    <property type="entry name" value="Multidrug ABC transporter ATP-binding protein"/>
    <property type="match status" value="1"/>
</dbReference>
<gene>
    <name evidence="11" type="ORF">CHH67_04750</name>
</gene>
<dbReference type="SMART" id="SM00382">
    <property type="entry name" value="AAA"/>
    <property type="match status" value="1"/>
</dbReference>
<dbReference type="Pfam" id="PF00664">
    <property type="entry name" value="ABC_membrane"/>
    <property type="match status" value="1"/>
</dbReference>
<dbReference type="InterPro" id="IPR039421">
    <property type="entry name" value="Type_1_exporter"/>
</dbReference>
<dbReference type="PANTHER" id="PTHR43394:SF1">
    <property type="entry name" value="ATP-BINDING CASSETTE SUB-FAMILY B MEMBER 10, MITOCHONDRIAL"/>
    <property type="match status" value="1"/>
</dbReference>
<reference evidence="11 12" key="1">
    <citation type="submission" date="2017-07" db="EMBL/GenBank/DDBJ databases">
        <title>Isolation and whole genome analysis of endospore-forming bacteria from heroin.</title>
        <authorList>
            <person name="Kalinowski J."/>
            <person name="Ahrens B."/>
            <person name="Al-Dilaimi A."/>
            <person name="Winkler A."/>
            <person name="Wibberg D."/>
            <person name="Schleenbecker U."/>
            <person name="Ruckert C."/>
            <person name="Wolfel R."/>
            <person name="Grass G."/>
        </authorList>
    </citation>
    <scope>NUCLEOTIDE SEQUENCE [LARGE SCALE GENOMIC DNA]</scope>
    <source>
        <strain evidence="11 12">7537-G1</strain>
    </source>
</reference>
<dbReference type="OrthoDB" id="9762778at2"/>
<dbReference type="AlphaFoldDB" id="A0A268F1M9"/>
<dbReference type="PANTHER" id="PTHR43394">
    <property type="entry name" value="ATP-DEPENDENT PERMEASE MDL1, MITOCHONDRIAL"/>
    <property type="match status" value="1"/>
</dbReference>
<dbReference type="PROSITE" id="PS50893">
    <property type="entry name" value="ABC_TRANSPORTER_2"/>
    <property type="match status" value="1"/>
</dbReference>
<feature type="transmembrane region" description="Helical" evidence="8">
    <location>
        <begin position="433"/>
        <end position="455"/>
    </location>
</feature>
<dbReference type="Proteomes" id="UP000215596">
    <property type="component" value="Unassembled WGS sequence"/>
</dbReference>
<dbReference type="InterPro" id="IPR036640">
    <property type="entry name" value="ABC1_TM_sf"/>
</dbReference>
<evidence type="ECO:0000256" key="3">
    <source>
        <dbReference type="ARBA" id="ARBA00022692"/>
    </source>
</evidence>
<keyword evidence="4" id="KW-0547">Nucleotide-binding</keyword>
<name>A0A268F1M9_9BACL</name>
<dbReference type="InterPro" id="IPR027417">
    <property type="entry name" value="P-loop_NTPase"/>
</dbReference>
<evidence type="ECO:0000256" key="8">
    <source>
        <dbReference type="SAM" id="Phobius"/>
    </source>
</evidence>
<feature type="transmembrane region" description="Helical" evidence="8">
    <location>
        <begin position="400"/>
        <end position="421"/>
    </location>
</feature>
<dbReference type="InterPro" id="IPR003593">
    <property type="entry name" value="AAA+_ATPase"/>
</dbReference>
<evidence type="ECO:0000256" key="5">
    <source>
        <dbReference type="ARBA" id="ARBA00022840"/>
    </source>
</evidence>
<dbReference type="InterPro" id="IPR003439">
    <property type="entry name" value="ABC_transporter-like_ATP-bd"/>
</dbReference>
<accession>A0A268F1M9</accession>
<feature type="transmembrane region" description="Helical" evidence="8">
    <location>
        <begin position="167"/>
        <end position="188"/>
    </location>
</feature>
<keyword evidence="6 8" id="KW-1133">Transmembrane helix</keyword>
<keyword evidence="2" id="KW-0813">Transport</keyword>
<dbReference type="InterPro" id="IPR017871">
    <property type="entry name" value="ABC_transporter-like_CS"/>
</dbReference>
<keyword evidence="7 8" id="KW-0472">Membrane</keyword>
<feature type="domain" description="ABC transmembrane type-1" evidence="10">
    <location>
        <begin position="169"/>
        <end position="450"/>
    </location>
</feature>
<dbReference type="SUPFAM" id="SSF52540">
    <property type="entry name" value="P-loop containing nucleoside triphosphate hydrolases"/>
    <property type="match status" value="1"/>
</dbReference>
<dbReference type="SUPFAM" id="SSF90123">
    <property type="entry name" value="ABC transporter transmembrane region"/>
    <property type="match status" value="1"/>
</dbReference>
<feature type="domain" description="ABC transporter" evidence="9">
    <location>
        <begin position="489"/>
        <end position="723"/>
    </location>
</feature>
<feature type="transmembrane region" description="Helical" evidence="8">
    <location>
        <begin position="312"/>
        <end position="331"/>
    </location>
</feature>
<dbReference type="PROSITE" id="PS50929">
    <property type="entry name" value="ABC_TM1F"/>
    <property type="match status" value="1"/>
</dbReference>
<evidence type="ECO:0000259" key="10">
    <source>
        <dbReference type="PROSITE" id="PS50929"/>
    </source>
</evidence>
<evidence type="ECO:0000256" key="6">
    <source>
        <dbReference type="ARBA" id="ARBA00022989"/>
    </source>
</evidence>
<evidence type="ECO:0000256" key="4">
    <source>
        <dbReference type="ARBA" id="ARBA00022741"/>
    </source>
</evidence>
<dbReference type="GO" id="GO:0005886">
    <property type="term" value="C:plasma membrane"/>
    <property type="evidence" value="ECO:0007669"/>
    <property type="project" value="UniProtKB-SubCell"/>
</dbReference>
<organism evidence="11 12">
    <name type="scientific">Paenibacillus campinasensis</name>
    <dbReference type="NCBI Taxonomy" id="66347"/>
    <lineage>
        <taxon>Bacteria</taxon>
        <taxon>Bacillati</taxon>
        <taxon>Bacillota</taxon>
        <taxon>Bacilli</taxon>
        <taxon>Bacillales</taxon>
        <taxon>Paenibacillaceae</taxon>
        <taxon>Paenibacillus</taxon>
    </lineage>
</organism>
<dbReference type="RefSeq" id="WP_095263839.1">
    <property type="nucleotide sequence ID" value="NZ_NPBY01000013.1"/>
</dbReference>